<dbReference type="SUPFAM" id="SSF160904">
    <property type="entry name" value="Jann2411-like"/>
    <property type="match status" value="1"/>
</dbReference>
<dbReference type="AlphaFoldDB" id="D3Q5Z2"/>
<dbReference type="RefSeq" id="WP_013015862.1">
    <property type="nucleotide sequence ID" value="NC_013947.1"/>
</dbReference>
<gene>
    <name evidence="2" type="ordered locus">Snas_0577</name>
</gene>
<dbReference type="KEGG" id="sna:Snas_0577"/>
<organism evidence="2 3">
    <name type="scientific">Stackebrandtia nassauensis (strain DSM 44728 / CIP 108903 / NRRL B-16338 / NBRC 102104 / LLR-40K-21)</name>
    <dbReference type="NCBI Taxonomy" id="446470"/>
    <lineage>
        <taxon>Bacteria</taxon>
        <taxon>Bacillati</taxon>
        <taxon>Actinomycetota</taxon>
        <taxon>Actinomycetes</taxon>
        <taxon>Glycomycetales</taxon>
        <taxon>Glycomycetaceae</taxon>
        <taxon>Stackebrandtia</taxon>
    </lineage>
</organism>
<dbReference type="InterPro" id="IPR023286">
    <property type="entry name" value="ABATE_dom_sf"/>
</dbReference>
<dbReference type="PANTHER" id="PTHR35525">
    <property type="entry name" value="BLL6575 PROTEIN"/>
    <property type="match status" value="1"/>
</dbReference>
<accession>D3Q5Z2</accession>
<evidence type="ECO:0000259" key="1">
    <source>
        <dbReference type="Pfam" id="PF11706"/>
    </source>
</evidence>
<dbReference type="InterPro" id="IPR021005">
    <property type="entry name" value="Znf_CGNR"/>
</dbReference>
<dbReference type="eggNOG" id="COG5516">
    <property type="taxonomic scope" value="Bacteria"/>
</dbReference>
<dbReference type="HOGENOM" id="CLU_087298_1_0_11"/>
<dbReference type="Gene3D" id="1.10.3300.10">
    <property type="entry name" value="Jann2411-like domain"/>
    <property type="match status" value="1"/>
</dbReference>
<evidence type="ECO:0000313" key="2">
    <source>
        <dbReference type="EMBL" id="ADD40291.1"/>
    </source>
</evidence>
<feature type="domain" description="Zinc finger CGNR" evidence="1">
    <location>
        <begin position="143"/>
        <end position="185"/>
    </location>
</feature>
<dbReference type="EMBL" id="CP001778">
    <property type="protein sequence ID" value="ADD40291.1"/>
    <property type="molecule type" value="Genomic_DNA"/>
</dbReference>
<evidence type="ECO:0000313" key="3">
    <source>
        <dbReference type="Proteomes" id="UP000000844"/>
    </source>
</evidence>
<dbReference type="PANTHER" id="PTHR35525:SF3">
    <property type="entry name" value="BLL6575 PROTEIN"/>
    <property type="match status" value="1"/>
</dbReference>
<dbReference type="InterPro" id="IPR010852">
    <property type="entry name" value="ABATE"/>
</dbReference>
<dbReference type="OrthoDB" id="3531194at2"/>
<protein>
    <recommendedName>
        <fullName evidence="1">Zinc finger CGNR domain-containing protein</fullName>
    </recommendedName>
</protein>
<dbReference type="Proteomes" id="UP000000844">
    <property type="component" value="Chromosome"/>
</dbReference>
<dbReference type="STRING" id="446470.Snas_0577"/>
<reference evidence="2 3" key="1">
    <citation type="journal article" date="2009" name="Stand. Genomic Sci.">
        <title>Complete genome sequence of Stackebrandtia nassauensis type strain (LLR-40K-21).</title>
        <authorList>
            <person name="Munk C."/>
            <person name="Lapidus A."/>
            <person name="Copeland A."/>
            <person name="Jando M."/>
            <person name="Mayilraj S."/>
            <person name="Glavina Del Rio T."/>
            <person name="Nolan M."/>
            <person name="Chen F."/>
            <person name="Lucas S."/>
            <person name="Tice H."/>
            <person name="Cheng J.F."/>
            <person name="Han C."/>
            <person name="Detter J.C."/>
            <person name="Bruce D."/>
            <person name="Goodwin L."/>
            <person name="Chain P."/>
            <person name="Pitluck S."/>
            <person name="Goker M."/>
            <person name="Ovchinikova G."/>
            <person name="Pati A."/>
            <person name="Ivanova N."/>
            <person name="Mavromatis K."/>
            <person name="Chen A."/>
            <person name="Palaniappan K."/>
            <person name="Land M."/>
            <person name="Hauser L."/>
            <person name="Chang Y.J."/>
            <person name="Jeffries C.D."/>
            <person name="Bristow J."/>
            <person name="Eisen J.A."/>
            <person name="Markowitz V."/>
            <person name="Hugenholtz P."/>
            <person name="Kyrpides N.C."/>
            <person name="Klenk H.P."/>
        </authorList>
    </citation>
    <scope>NUCLEOTIDE SEQUENCE [LARGE SCALE GENOMIC DNA]</scope>
    <source>
        <strain evidence="3">DSM 44728 / CIP 108903 / NRRL B-16338 / NBRC 102104 / LLR-40K-21</strain>
    </source>
</reference>
<keyword evidence="3" id="KW-1185">Reference proteome</keyword>
<proteinExistence type="predicted"/>
<sequence length="191" mass="20985">MEIAHNVIRLAPLITELVNLVTPRWRGGSELPRLPEGRLADAFTALLDSRSAADIRAVSDVETRLTALAWALRDAITAPSPSVMAARVNDMIERYRARPYLVDDMDQPFHIHFDGDGETPVESMGGEFASAVALIVDGYGVERFGSCEAHQCEAVYIDLTRNGSRRYCSSGCTARAKTAAYRKRRAGETGR</sequence>
<dbReference type="Pfam" id="PF11706">
    <property type="entry name" value="zf-CGNR"/>
    <property type="match status" value="1"/>
</dbReference>
<name>D3Q5Z2_STANL</name>